<dbReference type="SUPFAM" id="SSF48008">
    <property type="entry name" value="GntR ligand-binding domain-like"/>
    <property type="match status" value="1"/>
</dbReference>
<dbReference type="PRINTS" id="PR00035">
    <property type="entry name" value="HTHGNTR"/>
</dbReference>
<keyword evidence="3" id="KW-0804">Transcription</keyword>
<dbReference type="Pfam" id="PF00392">
    <property type="entry name" value="GntR"/>
    <property type="match status" value="1"/>
</dbReference>
<gene>
    <name evidence="6" type="ORF">Q8A64_00490</name>
</gene>
<dbReference type="InterPro" id="IPR008920">
    <property type="entry name" value="TF_FadR/GntR_C"/>
</dbReference>
<proteinExistence type="predicted"/>
<dbReference type="InterPro" id="IPR036388">
    <property type="entry name" value="WH-like_DNA-bd_sf"/>
</dbReference>
<dbReference type="PANTHER" id="PTHR43537">
    <property type="entry name" value="TRANSCRIPTIONAL REGULATOR, GNTR FAMILY"/>
    <property type="match status" value="1"/>
</dbReference>
<dbReference type="CDD" id="cd07377">
    <property type="entry name" value="WHTH_GntR"/>
    <property type="match status" value="1"/>
</dbReference>
<dbReference type="Gene3D" id="1.20.120.530">
    <property type="entry name" value="GntR ligand-binding domain-like"/>
    <property type="match status" value="1"/>
</dbReference>
<accession>A0ABU1BJA0</accession>
<dbReference type="SMART" id="SM00895">
    <property type="entry name" value="FCD"/>
    <property type="match status" value="1"/>
</dbReference>
<dbReference type="PROSITE" id="PS50949">
    <property type="entry name" value="HTH_GNTR"/>
    <property type="match status" value="1"/>
</dbReference>
<dbReference type="Proteomes" id="UP001225596">
    <property type="component" value="Unassembled WGS sequence"/>
</dbReference>
<dbReference type="RefSeq" id="WP_338434712.1">
    <property type="nucleotide sequence ID" value="NZ_JAUYVH010000001.1"/>
</dbReference>
<evidence type="ECO:0000256" key="4">
    <source>
        <dbReference type="SAM" id="MobiDB-lite"/>
    </source>
</evidence>
<feature type="compositionally biased region" description="Basic and acidic residues" evidence="4">
    <location>
        <begin position="232"/>
        <end position="248"/>
    </location>
</feature>
<name>A0ABU1BJA0_9BURK</name>
<dbReference type="InterPro" id="IPR036390">
    <property type="entry name" value="WH_DNA-bd_sf"/>
</dbReference>
<dbReference type="InterPro" id="IPR011711">
    <property type="entry name" value="GntR_C"/>
</dbReference>
<dbReference type="SMART" id="SM00345">
    <property type="entry name" value="HTH_GNTR"/>
    <property type="match status" value="1"/>
</dbReference>
<dbReference type="Gene3D" id="1.10.10.10">
    <property type="entry name" value="Winged helix-like DNA-binding domain superfamily/Winged helix DNA-binding domain"/>
    <property type="match status" value="1"/>
</dbReference>
<evidence type="ECO:0000256" key="3">
    <source>
        <dbReference type="ARBA" id="ARBA00023163"/>
    </source>
</evidence>
<dbReference type="EMBL" id="JAUYVH010000001">
    <property type="protein sequence ID" value="MDQ9168879.1"/>
    <property type="molecule type" value="Genomic_DNA"/>
</dbReference>
<reference evidence="6 7" key="1">
    <citation type="submission" date="2023-08" db="EMBL/GenBank/DDBJ databases">
        <title>Oxalobacteraceae gen .nov., isolated from river sludge outside the plant.</title>
        <authorList>
            <person name="Zhao S.Y."/>
        </authorList>
    </citation>
    <scope>NUCLEOTIDE SEQUENCE [LARGE SCALE GENOMIC DNA]</scope>
    <source>
        <strain evidence="6 7">R-40</strain>
    </source>
</reference>
<comment type="caution">
    <text evidence="6">The sequence shown here is derived from an EMBL/GenBank/DDBJ whole genome shotgun (WGS) entry which is preliminary data.</text>
</comment>
<sequence length="248" mass="27713">MAKMKADREDSRKDGALVQLRAYLAKEDLPPGSRLPPERELSEILGVTRGDLRKAISVLESEGQLWRHVGKGTFLGPKPIDTVVNLQGVDQRTNPAEVMRTRILMETAIAREAALNANRADIEAMQRCLKASRAAKTWRQYETSDNQLHQLIAEATHNSLLIALYDALNAVRRTIVWGRMRSSQGGPPADHHSFAEHEALVTAISERDIHGAERAMQKHLSVVEQRLLSPFRNEDGDERSATESQKKA</sequence>
<evidence type="ECO:0000313" key="7">
    <source>
        <dbReference type="Proteomes" id="UP001225596"/>
    </source>
</evidence>
<organism evidence="6 7">
    <name type="scientific">Keguizhuia sedimenti</name>
    <dbReference type="NCBI Taxonomy" id="3064264"/>
    <lineage>
        <taxon>Bacteria</taxon>
        <taxon>Pseudomonadati</taxon>
        <taxon>Pseudomonadota</taxon>
        <taxon>Betaproteobacteria</taxon>
        <taxon>Burkholderiales</taxon>
        <taxon>Oxalobacteraceae</taxon>
        <taxon>Keguizhuia</taxon>
    </lineage>
</organism>
<keyword evidence="1" id="KW-0805">Transcription regulation</keyword>
<dbReference type="Pfam" id="PF07729">
    <property type="entry name" value="FCD"/>
    <property type="match status" value="1"/>
</dbReference>
<evidence type="ECO:0000256" key="2">
    <source>
        <dbReference type="ARBA" id="ARBA00023125"/>
    </source>
</evidence>
<evidence type="ECO:0000256" key="1">
    <source>
        <dbReference type="ARBA" id="ARBA00023015"/>
    </source>
</evidence>
<evidence type="ECO:0000313" key="6">
    <source>
        <dbReference type="EMBL" id="MDQ9168879.1"/>
    </source>
</evidence>
<keyword evidence="2" id="KW-0238">DNA-binding</keyword>
<dbReference type="PANTHER" id="PTHR43537:SF5">
    <property type="entry name" value="UXU OPERON TRANSCRIPTIONAL REGULATOR"/>
    <property type="match status" value="1"/>
</dbReference>
<keyword evidence="7" id="KW-1185">Reference proteome</keyword>
<dbReference type="SUPFAM" id="SSF46785">
    <property type="entry name" value="Winged helix' DNA-binding domain"/>
    <property type="match status" value="1"/>
</dbReference>
<protein>
    <submittedName>
        <fullName evidence="6">FadR/GntR family transcriptional regulator</fullName>
    </submittedName>
</protein>
<dbReference type="InterPro" id="IPR000524">
    <property type="entry name" value="Tscrpt_reg_HTH_GntR"/>
</dbReference>
<feature type="region of interest" description="Disordered" evidence="4">
    <location>
        <begin position="229"/>
        <end position="248"/>
    </location>
</feature>
<feature type="domain" description="HTH gntR-type" evidence="5">
    <location>
        <begin position="10"/>
        <end position="78"/>
    </location>
</feature>
<evidence type="ECO:0000259" key="5">
    <source>
        <dbReference type="PROSITE" id="PS50949"/>
    </source>
</evidence>